<comment type="caution">
    <text evidence="1">The sequence shown here is derived from an EMBL/GenBank/DDBJ whole genome shotgun (WGS) entry which is preliminary data.</text>
</comment>
<organism evidence="1 2">
    <name type="scientific">Luedemannella flava</name>
    <dbReference type="NCBI Taxonomy" id="349316"/>
    <lineage>
        <taxon>Bacteria</taxon>
        <taxon>Bacillati</taxon>
        <taxon>Actinomycetota</taxon>
        <taxon>Actinomycetes</taxon>
        <taxon>Micromonosporales</taxon>
        <taxon>Micromonosporaceae</taxon>
        <taxon>Luedemannella</taxon>
    </lineage>
</organism>
<gene>
    <name evidence="1" type="ORF">GCM10009682_35550</name>
</gene>
<proteinExistence type="predicted"/>
<evidence type="ECO:0000313" key="2">
    <source>
        <dbReference type="Proteomes" id="UP001500218"/>
    </source>
</evidence>
<keyword evidence="2" id="KW-1185">Reference proteome</keyword>
<sequence length="342" mass="37908">MLPYPDLVRRVRVRHRARSLAARDPWPDDEAAVTGLDYATVALLRLLSLQRETRRAVRWRQREAAALLARTSLETCVLGLWCLHNPDAAAMLRASEIRAASTMLTFLSAAGLIPDALIKQAVAALGEPGKLPDVRAMTQQIDAATSARLAAHMYDLAYRPASQYFTHATSSALLRHVTSKRRRTTRPTNPWFRRVPARTADACVGLLAGAIAVRMAVPADVFLRYAEGHAGRVLPPLVVTLGKGLMRKRSLVDLMHLVTEMQEETRDMRAYLDRVGTGETRTEREAQLRAMFDKLIARLGLDDMPPDAIQPIIDHVVMKALDEWDAEHASRVQQLATGSSSA</sequence>
<name>A0ABP4YIQ9_9ACTN</name>
<evidence type="ECO:0000313" key="1">
    <source>
        <dbReference type="EMBL" id="GAA1810850.1"/>
    </source>
</evidence>
<dbReference type="EMBL" id="BAAALT010000105">
    <property type="protein sequence ID" value="GAA1810850.1"/>
    <property type="molecule type" value="Genomic_DNA"/>
</dbReference>
<dbReference type="Proteomes" id="UP001500218">
    <property type="component" value="Unassembled WGS sequence"/>
</dbReference>
<protein>
    <submittedName>
        <fullName evidence="1">Uncharacterized protein</fullName>
    </submittedName>
</protein>
<accession>A0ABP4YIQ9</accession>
<reference evidence="2" key="1">
    <citation type="journal article" date="2019" name="Int. J. Syst. Evol. Microbiol.">
        <title>The Global Catalogue of Microorganisms (GCM) 10K type strain sequencing project: providing services to taxonomists for standard genome sequencing and annotation.</title>
        <authorList>
            <consortium name="The Broad Institute Genomics Platform"/>
            <consortium name="The Broad Institute Genome Sequencing Center for Infectious Disease"/>
            <person name="Wu L."/>
            <person name="Ma J."/>
        </authorList>
    </citation>
    <scope>NUCLEOTIDE SEQUENCE [LARGE SCALE GENOMIC DNA]</scope>
    <source>
        <strain evidence="2">JCM 13250</strain>
    </source>
</reference>